<accession>A0A6H2A6L4</accession>
<dbReference type="EMBL" id="MT145094">
    <property type="protein sequence ID" value="QJI03513.1"/>
    <property type="molecule type" value="Genomic_DNA"/>
</dbReference>
<protein>
    <submittedName>
        <fullName evidence="2">Uncharacterized protein</fullName>
    </submittedName>
</protein>
<gene>
    <name evidence="2" type="ORF">TM448A06701_0008</name>
    <name evidence="3" type="ORF">TM448B04599_0010</name>
</gene>
<keyword evidence="1" id="KW-0175">Coiled coil</keyword>
<reference evidence="2" key="1">
    <citation type="submission" date="2020-03" db="EMBL/GenBank/DDBJ databases">
        <title>The deep terrestrial virosphere.</title>
        <authorList>
            <person name="Holmfeldt K."/>
            <person name="Nilsson E."/>
            <person name="Simone D."/>
            <person name="Lopez-Fernandez M."/>
            <person name="Wu X."/>
            <person name="de Brujin I."/>
            <person name="Lundin D."/>
            <person name="Andersson A."/>
            <person name="Bertilsson S."/>
            <person name="Dopson M."/>
        </authorList>
    </citation>
    <scope>NUCLEOTIDE SEQUENCE</scope>
    <source>
        <strain evidence="2">TM448A06701</strain>
        <strain evidence="3">TM448B04599</strain>
    </source>
</reference>
<name>A0A6H2A6L4_9ZZZZ</name>
<feature type="coiled-coil region" evidence="1">
    <location>
        <begin position="26"/>
        <end position="56"/>
    </location>
</feature>
<sequence length="73" mass="8310">MSDKPKDFGVICEHGSLKRKCDSCALIACERKLDAAEAEIARLREREKELTEANERLWIALRKVGVLKEADHD</sequence>
<evidence type="ECO:0000256" key="1">
    <source>
        <dbReference type="SAM" id="Coils"/>
    </source>
</evidence>
<evidence type="ECO:0000313" key="2">
    <source>
        <dbReference type="EMBL" id="QJA55080.1"/>
    </source>
</evidence>
<dbReference type="EMBL" id="MT144565">
    <property type="protein sequence ID" value="QJA55080.1"/>
    <property type="molecule type" value="Genomic_DNA"/>
</dbReference>
<dbReference type="AlphaFoldDB" id="A0A6H2A6L4"/>
<organism evidence="2">
    <name type="scientific">viral metagenome</name>
    <dbReference type="NCBI Taxonomy" id="1070528"/>
    <lineage>
        <taxon>unclassified sequences</taxon>
        <taxon>metagenomes</taxon>
        <taxon>organismal metagenomes</taxon>
    </lineage>
</organism>
<evidence type="ECO:0000313" key="3">
    <source>
        <dbReference type="EMBL" id="QJI03513.1"/>
    </source>
</evidence>
<proteinExistence type="predicted"/>